<protein>
    <submittedName>
        <fullName evidence="4">Uncharacterized protein LOC114243207</fullName>
    </submittedName>
</protein>
<sequence>MGKGVLTERQLIVELLDLYKSLPCLWDPIHSQYNNKESREAAYELLREKYRELYEDASIDVVKKKIEHMRATYRREYRKVVASLVSGGKKHVPSLWYYDHLTFLNNVNKFPLRPLVTSTLQSDAMDDEDRTSSEDEEPSKKKTKLTSIYLEDFTDDVQTDTASIHSDQRARRESEAFGRTVGLQLGELRQVQRFLAEKLISDVIYLARMEHLTGETTVGTEN</sequence>
<feature type="domain" description="MADF" evidence="2">
    <location>
        <begin position="14"/>
        <end position="109"/>
    </location>
</feature>
<reference evidence="4" key="1">
    <citation type="submission" date="2025-08" db="UniProtKB">
        <authorList>
            <consortium name="RefSeq"/>
        </authorList>
    </citation>
    <scope>IDENTIFICATION</scope>
    <source>
        <tissue evidence="4">Silk gland</tissue>
    </source>
</reference>
<dbReference type="Proteomes" id="UP000504629">
    <property type="component" value="Unplaced"/>
</dbReference>
<dbReference type="PROSITE" id="PS51029">
    <property type="entry name" value="MADF"/>
    <property type="match status" value="1"/>
</dbReference>
<keyword evidence="3" id="KW-1185">Reference proteome</keyword>
<dbReference type="PANTHER" id="PTHR21505">
    <property type="entry name" value="MADF DOMAIN-CONTAINING PROTEIN-RELATED"/>
    <property type="match status" value="1"/>
</dbReference>
<dbReference type="Pfam" id="PF10545">
    <property type="entry name" value="MADF_DNA_bdg"/>
    <property type="match status" value="1"/>
</dbReference>
<dbReference type="InterPro" id="IPR006578">
    <property type="entry name" value="MADF-dom"/>
</dbReference>
<gene>
    <name evidence="4" type="primary">LOC114243207</name>
</gene>
<dbReference type="KEGG" id="bman:114243207"/>
<dbReference type="SMART" id="SM00595">
    <property type="entry name" value="MADF"/>
    <property type="match status" value="1"/>
</dbReference>
<accession>A0A6J2JLL7</accession>
<dbReference type="RefSeq" id="XP_028030410.1">
    <property type="nucleotide sequence ID" value="XM_028174609.1"/>
</dbReference>
<evidence type="ECO:0000256" key="1">
    <source>
        <dbReference type="SAM" id="MobiDB-lite"/>
    </source>
</evidence>
<dbReference type="OrthoDB" id="8195247at2759"/>
<feature type="region of interest" description="Disordered" evidence="1">
    <location>
        <begin position="121"/>
        <end position="143"/>
    </location>
</feature>
<evidence type="ECO:0000313" key="3">
    <source>
        <dbReference type="Proteomes" id="UP000504629"/>
    </source>
</evidence>
<feature type="compositionally biased region" description="Acidic residues" evidence="1">
    <location>
        <begin position="124"/>
        <end position="137"/>
    </location>
</feature>
<organism evidence="3 4">
    <name type="scientific">Bombyx mandarina</name>
    <name type="common">Wild silk moth</name>
    <name type="synonym">Wild silkworm</name>
    <dbReference type="NCBI Taxonomy" id="7092"/>
    <lineage>
        <taxon>Eukaryota</taxon>
        <taxon>Metazoa</taxon>
        <taxon>Ecdysozoa</taxon>
        <taxon>Arthropoda</taxon>
        <taxon>Hexapoda</taxon>
        <taxon>Insecta</taxon>
        <taxon>Pterygota</taxon>
        <taxon>Neoptera</taxon>
        <taxon>Endopterygota</taxon>
        <taxon>Lepidoptera</taxon>
        <taxon>Glossata</taxon>
        <taxon>Ditrysia</taxon>
        <taxon>Bombycoidea</taxon>
        <taxon>Bombycidae</taxon>
        <taxon>Bombycinae</taxon>
        <taxon>Bombyx</taxon>
    </lineage>
</organism>
<evidence type="ECO:0000259" key="2">
    <source>
        <dbReference type="PROSITE" id="PS51029"/>
    </source>
</evidence>
<proteinExistence type="predicted"/>
<name>A0A6J2JLL7_BOMMA</name>
<dbReference type="GeneID" id="114243207"/>
<dbReference type="PANTHER" id="PTHR21505:SF8">
    <property type="entry name" value="DPT-YFP REPRESSOR BY OVEREXPRESSION, ISOFORM D-RELATED"/>
    <property type="match status" value="1"/>
</dbReference>
<evidence type="ECO:0000313" key="4">
    <source>
        <dbReference type="RefSeq" id="XP_028030410.1"/>
    </source>
</evidence>
<dbReference type="AlphaFoldDB" id="A0A6J2JLL7"/>